<dbReference type="EMBL" id="JAHOEF010000007">
    <property type="protein sequence ID" value="MBV3382017.1"/>
    <property type="molecule type" value="Genomic_DNA"/>
</dbReference>
<dbReference type="Proteomes" id="UP001197492">
    <property type="component" value="Unassembled WGS sequence"/>
</dbReference>
<dbReference type="PROSITE" id="PS01228">
    <property type="entry name" value="COF_1"/>
    <property type="match status" value="1"/>
</dbReference>
<dbReference type="InterPro" id="IPR006379">
    <property type="entry name" value="HAD-SF_hydro_IIB"/>
</dbReference>
<dbReference type="SFLD" id="SFLDS00003">
    <property type="entry name" value="Haloacid_Dehalogenase"/>
    <property type="match status" value="1"/>
</dbReference>
<dbReference type="NCBIfam" id="TIGR01484">
    <property type="entry name" value="HAD-SF-IIB"/>
    <property type="match status" value="1"/>
</dbReference>
<dbReference type="RefSeq" id="WP_217747077.1">
    <property type="nucleotide sequence ID" value="NZ_JAHOEB010000007.1"/>
</dbReference>
<dbReference type="EMBL" id="JAHOEL010000007">
    <property type="protein sequence ID" value="MBV3392043.1"/>
    <property type="molecule type" value="Genomic_DNA"/>
</dbReference>
<dbReference type="GO" id="GO:0000287">
    <property type="term" value="F:magnesium ion binding"/>
    <property type="evidence" value="ECO:0007669"/>
    <property type="project" value="TreeGrafter"/>
</dbReference>
<protein>
    <submittedName>
        <fullName evidence="1">HAD family hydrolase</fullName>
    </submittedName>
</protein>
<dbReference type="AlphaFoldDB" id="A0AAW4MVN3"/>
<accession>A0AAW4MVN3</accession>
<sequence length="267" mass="29890">MDIRAIVCDVDGTLLTSKQVVDERTVAAIKKARSKGILFGICTGRDADSVRNHMKSWGIEGCIDFVVGSGGSEIDDYILDIYQENHTLSPELIKEIMNHYKDMDCNFTICHEGILYAPKDDDYIRDMAEGDGIEYRVVDFDTFLTRPYRKLMIICNPSYMPQIVERSKSFKNKEYKASALVTTSFLYEYMNPHVSKSNGLKEALALHDISISQCMAFGDEDNDIDMLEEAGVGVVMGNGSIHAKAVANYITDDKDSNGIGVFIEKFI</sequence>
<keyword evidence="4" id="KW-1185">Reference proteome</keyword>
<name>A0AAW4MVN3_9FIRM</name>
<dbReference type="GO" id="GO:0005829">
    <property type="term" value="C:cytosol"/>
    <property type="evidence" value="ECO:0007669"/>
    <property type="project" value="TreeGrafter"/>
</dbReference>
<dbReference type="GO" id="GO:0016791">
    <property type="term" value="F:phosphatase activity"/>
    <property type="evidence" value="ECO:0007669"/>
    <property type="project" value="UniProtKB-ARBA"/>
</dbReference>
<evidence type="ECO:0000313" key="3">
    <source>
        <dbReference type="Proteomes" id="UP001196408"/>
    </source>
</evidence>
<evidence type="ECO:0000313" key="4">
    <source>
        <dbReference type="Proteomes" id="UP001197492"/>
    </source>
</evidence>
<comment type="caution">
    <text evidence="1">The sequence shown here is derived from an EMBL/GenBank/DDBJ whole genome shotgun (WGS) entry which is preliminary data.</text>
</comment>
<dbReference type="Pfam" id="PF08282">
    <property type="entry name" value="Hydrolase_3"/>
    <property type="match status" value="1"/>
</dbReference>
<keyword evidence="1" id="KW-0378">Hydrolase</keyword>
<proteinExistence type="predicted"/>
<evidence type="ECO:0000313" key="1">
    <source>
        <dbReference type="EMBL" id="MBV3382017.1"/>
    </source>
</evidence>
<dbReference type="InterPro" id="IPR000150">
    <property type="entry name" value="Cof"/>
</dbReference>
<dbReference type="PANTHER" id="PTHR10000:SF8">
    <property type="entry name" value="HAD SUPERFAMILY HYDROLASE-LIKE, TYPE 3"/>
    <property type="match status" value="1"/>
</dbReference>
<dbReference type="PANTHER" id="PTHR10000">
    <property type="entry name" value="PHOSPHOSERINE PHOSPHATASE"/>
    <property type="match status" value="1"/>
</dbReference>
<evidence type="ECO:0000313" key="2">
    <source>
        <dbReference type="EMBL" id="MBV3392043.1"/>
    </source>
</evidence>
<dbReference type="SFLD" id="SFLDG01140">
    <property type="entry name" value="C2.B:_Phosphomannomutase_and_P"/>
    <property type="match status" value="1"/>
</dbReference>
<reference evidence="1 4" key="1">
    <citation type="submission" date="2021-06" db="EMBL/GenBank/DDBJ databases">
        <title>Collection of gut derived symbiotic bacterial strains cultured from healthy donors.</title>
        <authorList>
            <person name="Lin H."/>
            <person name="Littmann E."/>
            <person name="Pamer E.G."/>
        </authorList>
    </citation>
    <scope>NUCLEOTIDE SEQUENCE</scope>
    <source>
        <strain evidence="2 4">MSK.21.70</strain>
        <strain evidence="1">MSK.21.82</strain>
    </source>
</reference>
<dbReference type="NCBIfam" id="TIGR00099">
    <property type="entry name" value="Cof-subfamily"/>
    <property type="match status" value="1"/>
</dbReference>
<gene>
    <name evidence="1" type="ORF">KSV97_02015</name>
    <name evidence="2" type="ORF">KSW06_02030</name>
</gene>
<organism evidence="1 3">
    <name type="scientific">Catenibacterium mitsuokai</name>
    <dbReference type="NCBI Taxonomy" id="100886"/>
    <lineage>
        <taxon>Bacteria</taxon>
        <taxon>Bacillati</taxon>
        <taxon>Bacillota</taxon>
        <taxon>Erysipelotrichia</taxon>
        <taxon>Erysipelotrichales</taxon>
        <taxon>Coprobacillaceae</taxon>
        <taxon>Catenibacterium</taxon>
    </lineage>
</organism>
<dbReference type="Proteomes" id="UP001196408">
    <property type="component" value="Unassembled WGS sequence"/>
</dbReference>